<keyword evidence="4" id="KW-1185">Reference proteome</keyword>
<feature type="chain" id="PRO_5040380951" evidence="2">
    <location>
        <begin position="23"/>
        <end position="152"/>
    </location>
</feature>
<dbReference type="Proteomes" id="UP000789759">
    <property type="component" value="Unassembled WGS sequence"/>
</dbReference>
<feature type="compositionally biased region" description="Gly residues" evidence="1">
    <location>
        <begin position="84"/>
        <end position="99"/>
    </location>
</feature>
<comment type="caution">
    <text evidence="3">The sequence shown here is derived from an EMBL/GenBank/DDBJ whole genome shotgun (WGS) entry which is preliminary data.</text>
</comment>
<keyword evidence="2" id="KW-0732">Signal</keyword>
<organism evidence="3 4">
    <name type="scientific">Cetraspora pellucida</name>
    <dbReference type="NCBI Taxonomy" id="1433469"/>
    <lineage>
        <taxon>Eukaryota</taxon>
        <taxon>Fungi</taxon>
        <taxon>Fungi incertae sedis</taxon>
        <taxon>Mucoromycota</taxon>
        <taxon>Glomeromycotina</taxon>
        <taxon>Glomeromycetes</taxon>
        <taxon>Diversisporales</taxon>
        <taxon>Gigasporaceae</taxon>
        <taxon>Cetraspora</taxon>
    </lineage>
</organism>
<feature type="region of interest" description="Disordered" evidence="1">
    <location>
        <begin position="30"/>
        <end position="139"/>
    </location>
</feature>
<evidence type="ECO:0000256" key="2">
    <source>
        <dbReference type="SAM" id="SignalP"/>
    </source>
</evidence>
<feature type="compositionally biased region" description="Polar residues" evidence="1">
    <location>
        <begin position="30"/>
        <end position="64"/>
    </location>
</feature>
<feature type="compositionally biased region" description="Basic and acidic residues" evidence="1">
    <location>
        <begin position="100"/>
        <end position="111"/>
    </location>
</feature>
<dbReference type="EMBL" id="CAJVQA010011661">
    <property type="protein sequence ID" value="CAG8709655.1"/>
    <property type="molecule type" value="Genomic_DNA"/>
</dbReference>
<feature type="compositionally biased region" description="Basic and acidic residues" evidence="1">
    <location>
        <begin position="68"/>
        <end position="77"/>
    </location>
</feature>
<name>A0A9N9HX02_9GLOM</name>
<dbReference type="AlphaFoldDB" id="A0A9N9HX02"/>
<reference evidence="3" key="1">
    <citation type="submission" date="2021-06" db="EMBL/GenBank/DDBJ databases">
        <authorList>
            <person name="Kallberg Y."/>
            <person name="Tangrot J."/>
            <person name="Rosling A."/>
        </authorList>
    </citation>
    <scope>NUCLEOTIDE SEQUENCE</scope>
    <source>
        <strain evidence="3">FL966</strain>
    </source>
</reference>
<feature type="signal peptide" evidence="2">
    <location>
        <begin position="1"/>
        <end position="22"/>
    </location>
</feature>
<sequence>MHFFKFPLFILFGIVFIVYVSAFNPSNAISADNELESNPDSTDISDESSYVDSETYLSSDVENNNVDEETHKEDLEIKPSQFGGRYGGRFGGGYGGRFGGRYERVTEKATEEDMEDSEEDSEEDVEEDSGEDSGEELESLVLVSEVLIQYII</sequence>
<protein>
    <submittedName>
        <fullName evidence="3">20697_t:CDS:1</fullName>
    </submittedName>
</protein>
<proteinExistence type="predicted"/>
<evidence type="ECO:0000256" key="1">
    <source>
        <dbReference type="SAM" id="MobiDB-lite"/>
    </source>
</evidence>
<evidence type="ECO:0000313" key="3">
    <source>
        <dbReference type="EMBL" id="CAG8709655.1"/>
    </source>
</evidence>
<accession>A0A9N9HX02</accession>
<gene>
    <name evidence="3" type="ORF">CPELLU_LOCUS12260</name>
</gene>
<evidence type="ECO:0000313" key="4">
    <source>
        <dbReference type="Proteomes" id="UP000789759"/>
    </source>
</evidence>
<feature type="compositionally biased region" description="Acidic residues" evidence="1">
    <location>
        <begin position="112"/>
        <end position="138"/>
    </location>
</feature>